<keyword evidence="1" id="KW-0472">Membrane</keyword>
<organism evidence="2 3">
    <name type="scientific">Dongia sedimenti</name>
    <dbReference type="NCBI Taxonomy" id="3064282"/>
    <lineage>
        <taxon>Bacteria</taxon>
        <taxon>Pseudomonadati</taxon>
        <taxon>Pseudomonadota</taxon>
        <taxon>Alphaproteobacteria</taxon>
        <taxon>Rhodospirillales</taxon>
        <taxon>Dongiaceae</taxon>
        <taxon>Dongia</taxon>
    </lineage>
</organism>
<accession>A0ABU0YQ93</accession>
<feature type="transmembrane region" description="Helical" evidence="1">
    <location>
        <begin position="25"/>
        <end position="45"/>
    </location>
</feature>
<protein>
    <submittedName>
        <fullName evidence="2">Flp family type IVb pilin</fullName>
    </submittedName>
</protein>
<dbReference type="Pfam" id="PF04964">
    <property type="entry name" value="Flp_Fap"/>
    <property type="match status" value="1"/>
</dbReference>
<dbReference type="Proteomes" id="UP001230156">
    <property type="component" value="Unassembled WGS sequence"/>
</dbReference>
<keyword evidence="1" id="KW-0812">Transmembrane</keyword>
<dbReference type="EMBL" id="JAUYVI010000006">
    <property type="protein sequence ID" value="MDQ7249890.1"/>
    <property type="molecule type" value="Genomic_DNA"/>
</dbReference>
<proteinExistence type="predicted"/>
<comment type="caution">
    <text evidence="2">The sequence shown here is derived from an EMBL/GenBank/DDBJ whole genome shotgun (WGS) entry which is preliminary data.</text>
</comment>
<evidence type="ECO:0000256" key="1">
    <source>
        <dbReference type="SAM" id="Phobius"/>
    </source>
</evidence>
<evidence type="ECO:0000313" key="2">
    <source>
        <dbReference type="EMBL" id="MDQ7249890.1"/>
    </source>
</evidence>
<dbReference type="InterPro" id="IPR007047">
    <property type="entry name" value="Flp_Fap"/>
</dbReference>
<sequence length="67" mass="6834">MPESLDGAVKSVRNGFGRAETGATAIEYALIAALVSTFIVASLILTGNNLSAVYTVINNAMVGAFGN</sequence>
<keyword evidence="1" id="KW-1133">Transmembrane helix</keyword>
<dbReference type="RefSeq" id="WP_379958417.1">
    <property type="nucleotide sequence ID" value="NZ_JAUYVI010000006.1"/>
</dbReference>
<gene>
    <name evidence="2" type="ORF">Q8A70_19530</name>
</gene>
<name>A0ABU0YQ93_9PROT</name>
<keyword evidence="3" id="KW-1185">Reference proteome</keyword>
<evidence type="ECO:0000313" key="3">
    <source>
        <dbReference type="Proteomes" id="UP001230156"/>
    </source>
</evidence>
<reference evidence="3" key="1">
    <citation type="submission" date="2023-08" db="EMBL/GenBank/DDBJ databases">
        <title>Rhodospirillaceae gen. nov., a novel taxon isolated from the Yangtze River Yuezi River estuary sludge.</title>
        <authorList>
            <person name="Ruan L."/>
        </authorList>
    </citation>
    <scope>NUCLEOTIDE SEQUENCE [LARGE SCALE GENOMIC DNA]</scope>
    <source>
        <strain evidence="3">R-7</strain>
    </source>
</reference>